<evidence type="ECO:0008006" key="8">
    <source>
        <dbReference type="Google" id="ProtNLM"/>
    </source>
</evidence>
<proteinExistence type="predicted"/>
<dbReference type="PROSITE" id="PS50825">
    <property type="entry name" value="HYR"/>
    <property type="match status" value="5"/>
</dbReference>
<reference evidence="7" key="1">
    <citation type="submission" date="2015-02" db="EMBL/GenBank/DDBJ databases">
        <title>Genome sequencing for Strongylocentrotus purpuratus.</title>
        <authorList>
            <person name="Murali S."/>
            <person name="Liu Y."/>
            <person name="Vee V."/>
            <person name="English A."/>
            <person name="Wang M."/>
            <person name="Skinner E."/>
            <person name="Han Y."/>
            <person name="Muzny D.M."/>
            <person name="Worley K.C."/>
            <person name="Gibbs R.A."/>
        </authorList>
    </citation>
    <scope>NUCLEOTIDE SEQUENCE</scope>
</reference>
<feature type="domain" description="HYR" evidence="5">
    <location>
        <begin position="359"/>
        <end position="441"/>
    </location>
</feature>
<dbReference type="PANTHER" id="PTHR24273:SF32">
    <property type="entry name" value="HYALIN"/>
    <property type="match status" value="1"/>
</dbReference>
<evidence type="ECO:0000256" key="1">
    <source>
        <dbReference type="ARBA" id="ARBA00022737"/>
    </source>
</evidence>
<keyword evidence="3" id="KW-1133">Transmembrane helix</keyword>
<dbReference type="GeneID" id="105442888"/>
<dbReference type="AlphaFoldDB" id="A0A7M7N6C0"/>
<dbReference type="Gene3D" id="2.60.40.10">
    <property type="entry name" value="Immunoglobulins"/>
    <property type="match status" value="1"/>
</dbReference>
<accession>A0A7M7N6C0</accession>
<dbReference type="EnsemblMetazoa" id="XM_030975937">
    <property type="protein sequence ID" value="XP_030831797"/>
    <property type="gene ID" value="LOC105442888"/>
</dbReference>
<feature type="transmembrane region" description="Helical" evidence="3">
    <location>
        <begin position="481"/>
        <end position="506"/>
    </location>
</feature>
<reference evidence="6" key="2">
    <citation type="submission" date="2021-01" db="UniProtKB">
        <authorList>
            <consortium name="EnsemblMetazoa"/>
        </authorList>
    </citation>
    <scope>IDENTIFICATION</scope>
</reference>
<dbReference type="OrthoDB" id="6155991at2759"/>
<evidence type="ECO:0000259" key="4">
    <source>
        <dbReference type="PROSITE" id="PS50026"/>
    </source>
</evidence>
<keyword evidence="7" id="KW-1185">Reference proteome</keyword>
<keyword evidence="3" id="KW-0472">Membrane</keyword>
<dbReference type="RefSeq" id="XP_030831797.1">
    <property type="nucleotide sequence ID" value="XM_030975937.1"/>
</dbReference>
<comment type="caution">
    <text evidence="2">Lacks conserved residue(s) required for the propagation of feature annotation.</text>
</comment>
<organism evidence="6 7">
    <name type="scientific">Strongylocentrotus purpuratus</name>
    <name type="common">Purple sea urchin</name>
    <dbReference type="NCBI Taxonomy" id="7668"/>
    <lineage>
        <taxon>Eukaryota</taxon>
        <taxon>Metazoa</taxon>
        <taxon>Echinodermata</taxon>
        <taxon>Eleutherozoa</taxon>
        <taxon>Echinozoa</taxon>
        <taxon>Echinoidea</taxon>
        <taxon>Euechinoidea</taxon>
        <taxon>Echinacea</taxon>
        <taxon>Camarodonta</taxon>
        <taxon>Echinidea</taxon>
        <taxon>Strongylocentrotidae</taxon>
        <taxon>Strongylocentrotus</taxon>
    </lineage>
</organism>
<keyword evidence="2" id="KW-1015">Disulfide bond</keyword>
<feature type="domain" description="HYR" evidence="5">
    <location>
        <begin position="190"/>
        <end position="273"/>
    </location>
</feature>
<feature type="domain" description="HYR" evidence="5">
    <location>
        <begin position="22"/>
        <end position="105"/>
    </location>
</feature>
<keyword evidence="2" id="KW-0245">EGF-like domain</keyword>
<dbReference type="InterPro" id="IPR013783">
    <property type="entry name" value="Ig-like_fold"/>
</dbReference>
<feature type="domain" description="EGF-like" evidence="4">
    <location>
        <begin position="441"/>
        <end position="478"/>
    </location>
</feature>
<evidence type="ECO:0000256" key="2">
    <source>
        <dbReference type="PROSITE-ProRule" id="PRU00076"/>
    </source>
</evidence>
<feature type="domain" description="HYR" evidence="5">
    <location>
        <begin position="106"/>
        <end position="189"/>
    </location>
</feature>
<protein>
    <recommendedName>
        <fullName evidence="8">HYR domain-containing protein</fullName>
    </recommendedName>
</protein>
<dbReference type="CDD" id="cd00054">
    <property type="entry name" value="EGF_CA"/>
    <property type="match status" value="1"/>
</dbReference>
<dbReference type="Proteomes" id="UP000007110">
    <property type="component" value="Unassembled WGS sequence"/>
</dbReference>
<dbReference type="PROSITE" id="PS50026">
    <property type="entry name" value="EGF_3"/>
    <property type="match status" value="1"/>
</dbReference>
<keyword evidence="3" id="KW-0812">Transmembrane</keyword>
<feature type="disulfide bond" evidence="2">
    <location>
        <begin position="468"/>
        <end position="477"/>
    </location>
</feature>
<dbReference type="SUPFAM" id="SSF57196">
    <property type="entry name" value="EGF/Laminin"/>
    <property type="match status" value="1"/>
</dbReference>
<evidence type="ECO:0000256" key="3">
    <source>
        <dbReference type="SAM" id="Phobius"/>
    </source>
</evidence>
<dbReference type="KEGG" id="spu:105442888"/>
<evidence type="ECO:0000313" key="6">
    <source>
        <dbReference type="EnsemblMetazoa" id="XP_030831797"/>
    </source>
</evidence>
<name>A0A7M7N6C0_STRPU</name>
<dbReference type="Pfam" id="PF02494">
    <property type="entry name" value="HYR"/>
    <property type="match status" value="5"/>
</dbReference>
<sequence length="597" mass="64218">MTWKTDKNIELQGFEVTWTTIFDRTPPVATCPADILREVSLSQTRIQVFFTAPTAIDNSGQVPTITSQSHATTDFFDLGNTQVTWTFADANGNQDSCSFNVIIVQVDRTPLVATCPADILREVGLSQTRIQVFFTAPTAIDNSGLVPTITSQSHATTDFFDLGNTQVTWTFADANGNQDSCSFNVIIVQVDRTPPVATCPADILREVGLSQTRIQVFFTAPTAIDNSGLVLTITSQSHATTDFFDLGNTQVTWTFADANGNQDSCSFNVIIVQETVGNQAPQLFNCPASASGVLISPANSVAVFWTPPTATDDSGTLAITASFQPGSQFFGGVTTVTYTARDAAGLTDSCSFRVTVTQEENIPPQVMCPADIQQTVIVGSNGTYVTWDPPVVSDNSGTVVFVSSSSSSGDLFTVGVTPVTYTYSDFSGNSNSCTFTVTINTGTPCNPNRCQNGDLCVPTDLTNYQCICRECLSGTNCETKMISIIAVGILLAFVALYGLIITLMYLHLRRSNIALKQSVSDREGQELDPYTSLDATTMKQAAYEDINATRDGNRGHTNAIEGLENENQTIVKQTNGVKKSNLGVANGNTEPEYEFIP</sequence>
<evidence type="ECO:0000259" key="5">
    <source>
        <dbReference type="PROSITE" id="PS50825"/>
    </source>
</evidence>
<dbReference type="OMA" id="CRDSANC"/>
<dbReference type="InterPro" id="IPR003410">
    <property type="entry name" value="HYR_dom"/>
</dbReference>
<keyword evidence="1" id="KW-0677">Repeat</keyword>
<dbReference type="InParanoid" id="A0A7M7N6C0"/>
<feature type="domain" description="HYR" evidence="5">
    <location>
        <begin position="276"/>
        <end position="358"/>
    </location>
</feature>
<evidence type="ECO:0000313" key="7">
    <source>
        <dbReference type="Proteomes" id="UP000007110"/>
    </source>
</evidence>
<dbReference type="PANTHER" id="PTHR24273">
    <property type="entry name" value="FI04643P-RELATED"/>
    <property type="match status" value="1"/>
</dbReference>
<dbReference type="PROSITE" id="PS00022">
    <property type="entry name" value="EGF_1"/>
    <property type="match status" value="1"/>
</dbReference>
<dbReference type="InterPro" id="IPR000742">
    <property type="entry name" value="EGF"/>
</dbReference>
<dbReference type="Gene3D" id="2.10.25.10">
    <property type="entry name" value="Laminin"/>
    <property type="match status" value="1"/>
</dbReference>